<feature type="compositionally biased region" description="Low complexity" evidence="1">
    <location>
        <begin position="22"/>
        <end position="31"/>
    </location>
</feature>
<dbReference type="SUPFAM" id="SSF54236">
    <property type="entry name" value="Ubiquitin-like"/>
    <property type="match status" value="1"/>
</dbReference>
<keyword evidence="3" id="KW-1185">Reference proteome</keyword>
<dbReference type="CDD" id="cd17047">
    <property type="entry name" value="Ubl_UBFD1"/>
    <property type="match status" value="1"/>
</dbReference>
<evidence type="ECO:0000313" key="3">
    <source>
        <dbReference type="Proteomes" id="UP000694865"/>
    </source>
</evidence>
<dbReference type="Proteomes" id="UP000694865">
    <property type="component" value="Unplaced"/>
</dbReference>
<evidence type="ECO:0000259" key="2">
    <source>
        <dbReference type="PROSITE" id="PS50053"/>
    </source>
</evidence>
<dbReference type="PANTHER" id="PTHR16470:SF0">
    <property type="entry name" value="UBIQUITIN DOMAIN-CONTAINING PROTEIN UBFD1"/>
    <property type="match status" value="1"/>
</dbReference>
<dbReference type="InterPro" id="IPR057455">
    <property type="entry name" value="UBFD1_C"/>
</dbReference>
<feature type="compositionally biased region" description="Polar residues" evidence="1">
    <location>
        <begin position="77"/>
        <end position="99"/>
    </location>
</feature>
<feature type="region of interest" description="Disordered" evidence="1">
    <location>
        <begin position="1"/>
        <end position="99"/>
    </location>
</feature>
<evidence type="ECO:0000256" key="1">
    <source>
        <dbReference type="SAM" id="MobiDB-lite"/>
    </source>
</evidence>
<proteinExistence type="predicted"/>
<dbReference type="Gene3D" id="3.10.20.90">
    <property type="entry name" value="Phosphatidylinositol 3-kinase Catalytic Subunit, Chain A, domain 1"/>
    <property type="match status" value="1"/>
</dbReference>
<reference evidence="4" key="1">
    <citation type="submission" date="2025-08" db="UniProtKB">
        <authorList>
            <consortium name="RefSeq"/>
        </authorList>
    </citation>
    <scope>IDENTIFICATION</scope>
    <source>
        <tissue evidence="4">Testes</tissue>
    </source>
</reference>
<dbReference type="InterPro" id="IPR000626">
    <property type="entry name" value="Ubiquitin-like_dom"/>
</dbReference>
<dbReference type="Pfam" id="PF25343">
    <property type="entry name" value="PH_UBFD1_C"/>
    <property type="match status" value="1"/>
</dbReference>
<feature type="compositionally biased region" description="Low complexity" evidence="1">
    <location>
        <begin position="45"/>
        <end position="76"/>
    </location>
</feature>
<accession>A0ABM0GKV2</accession>
<dbReference type="SMART" id="SM00213">
    <property type="entry name" value="UBQ"/>
    <property type="match status" value="1"/>
</dbReference>
<dbReference type="Pfam" id="PF00240">
    <property type="entry name" value="ubiquitin"/>
    <property type="match status" value="1"/>
</dbReference>
<sequence>MAEDVVESKMDMQMKEEKKSTDTISSGSGDSQNAKMDTSTKEESTTTSQTISNNSATTTTAASVVSEESEQSEQANKMTSESANKQGTVSTPSTQSATPKETVDFKIVYNKRKYDITFELDNTVANLKQHIQTLTAVPPAMQKVMFKGLMKDDKTLRDSKVIKGAKVMVVGSTLTDVIAVNTPAAEAAKEEKTETEPTKEPLSKQKPHLKIIEKGKPDDALPGLKGVKERLPSVPLSGMVNKSGGKVRLTFKLEQDQLWLGTK</sequence>
<dbReference type="PANTHER" id="PTHR16470">
    <property type="entry name" value="UBIQUITIN DOMAIN-CONTAINING PROTEIN UBFD1"/>
    <property type="match status" value="1"/>
</dbReference>
<name>A0ABM0GKV2_SACKO</name>
<gene>
    <name evidence="4" type="primary">LOC100369503</name>
</gene>
<dbReference type="GeneID" id="100369503"/>
<dbReference type="RefSeq" id="XP_002732133.2">
    <property type="nucleotide sequence ID" value="XM_002732087.2"/>
</dbReference>
<dbReference type="InterPro" id="IPR039120">
    <property type="entry name" value="UBFD1"/>
</dbReference>
<dbReference type="InterPro" id="IPR029071">
    <property type="entry name" value="Ubiquitin-like_domsf"/>
</dbReference>
<protein>
    <submittedName>
        <fullName evidence="4">Ubiquitin domain-containing protein UBFD1-like</fullName>
    </submittedName>
</protein>
<feature type="domain" description="Ubiquitin-like" evidence="2">
    <location>
        <begin position="101"/>
        <end position="170"/>
    </location>
</feature>
<dbReference type="PROSITE" id="PS50053">
    <property type="entry name" value="UBIQUITIN_2"/>
    <property type="match status" value="1"/>
</dbReference>
<feature type="compositionally biased region" description="Basic and acidic residues" evidence="1">
    <location>
        <begin position="1"/>
        <end position="21"/>
    </location>
</feature>
<evidence type="ECO:0000313" key="4">
    <source>
        <dbReference type="RefSeq" id="XP_002732133.2"/>
    </source>
</evidence>
<organism evidence="3 4">
    <name type="scientific">Saccoglossus kowalevskii</name>
    <name type="common">Acorn worm</name>
    <dbReference type="NCBI Taxonomy" id="10224"/>
    <lineage>
        <taxon>Eukaryota</taxon>
        <taxon>Metazoa</taxon>
        <taxon>Hemichordata</taxon>
        <taxon>Enteropneusta</taxon>
        <taxon>Harrimaniidae</taxon>
        <taxon>Saccoglossus</taxon>
    </lineage>
</organism>
<feature type="non-terminal residue" evidence="4">
    <location>
        <position position="263"/>
    </location>
</feature>